<keyword evidence="3" id="KW-1185">Reference proteome</keyword>
<dbReference type="Proteomes" id="UP000634136">
    <property type="component" value="Unassembled WGS sequence"/>
</dbReference>
<comment type="caution">
    <text evidence="2">The sequence shown here is derived from an EMBL/GenBank/DDBJ whole genome shotgun (WGS) entry which is preliminary data.</text>
</comment>
<protein>
    <submittedName>
        <fullName evidence="2">Uncharacterized protein</fullName>
    </submittedName>
</protein>
<organism evidence="2 3">
    <name type="scientific">Senna tora</name>
    <dbReference type="NCBI Taxonomy" id="362788"/>
    <lineage>
        <taxon>Eukaryota</taxon>
        <taxon>Viridiplantae</taxon>
        <taxon>Streptophyta</taxon>
        <taxon>Embryophyta</taxon>
        <taxon>Tracheophyta</taxon>
        <taxon>Spermatophyta</taxon>
        <taxon>Magnoliopsida</taxon>
        <taxon>eudicotyledons</taxon>
        <taxon>Gunneridae</taxon>
        <taxon>Pentapetalae</taxon>
        <taxon>rosids</taxon>
        <taxon>fabids</taxon>
        <taxon>Fabales</taxon>
        <taxon>Fabaceae</taxon>
        <taxon>Caesalpinioideae</taxon>
        <taxon>Cassia clade</taxon>
        <taxon>Senna</taxon>
    </lineage>
</organism>
<evidence type="ECO:0000313" key="2">
    <source>
        <dbReference type="EMBL" id="KAF7844408.1"/>
    </source>
</evidence>
<sequence length="37" mass="3963">MTWGTTDMVLANMPKPIGLGMVGPSPPNRPRSNPNRA</sequence>
<reference evidence="2" key="1">
    <citation type="submission" date="2020-09" db="EMBL/GenBank/DDBJ databases">
        <title>Genome-Enabled Discovery of Anthraquinone Biosynthesis in Senna tora.</title>
        <authorList>
            <person name="Kang S.-H."/>
            <person name="Pandey R.P."/>
            <person name="Lee C.-M."/>
            <person name="Sim J.-S."/>
            <person name="Jeong J.-T."/>
            <person name="Choi B.-S."/>
            <person name="Jung M."/>
            <person name="Ginzburg D."/>
            <person name="Zhao K."/>
            <person name="Won S.Y."/>
            <person name="Oh T.-J."/>
            <person name="Yu Y."/>
            <person name="Kim N.-H."/>
            <person name="Lee O.R."/>
            <person name="Lee T.-H."/>
            <person name="Bashyal P."/>
            <person name="Kim T.-S."/>
            <person name="Lee W.-H."/>
            <person name="Kawkins C."/>
            <person name="Kim C.-K."/>
            <person name="Kim J.S."/>
            <person name="Ahn B.O."/>
            <person name="Rhee S.Y."/>
            <person name="Sohng J.K."/>
        </authorList>
    </citation>
    <scope>NUCLEOTIDE SEQUENCE</scope>
    <source>
        <tissue evidence="2">Leaf</tissue>
    </source>
</reference>
<accession>A0A834XJG2</accession>
<evidence type="ECO:0000256" key="1">
    <source>
        <dbReference type="SAM" id="MobiDB-lite"/>
    </source>
</evidence>
<proteinExistence type="predicted"/>
<name>A0A834XJG2_9FABA</name>
<evidence type="ECO:0000313" key="3">
    <source>
        <dbReference type="Proteomes" id="UP000634136"/>
    </source>
</evidence>
<gene>
    <name evidence="2" type="ORF">G2W53_001313</name>
</gene>
<feature type="region of interest" description="Disordered" evidence="1">
    <location>
        <begin position="13"/>
        <end position="37"/>
    </location>
</feature>
<dbReference type="AlphaFoldDB" id="A0A834XJG2"/>
<dbReference type="EMBL" id="JAAIUW010000001">
    <property type="protein sequence ID" value="KAF7844408.1"/>
    <property type="molecule type" value="Genomic_DNA"/>
</dbReference>